<dbReference type="CDD" id="cd05827">
    <property type="entry name" value="Sortase_C"/>
    <property type="match status" value="1"/>
</dbReference>
<name>A0ABQ0C2K2_9FIRM</name>
<keyword evidence="2" id="KW-1133">Transmembrane helix</keyword>
<sequence>MKRKISTILFGLLFLAGFGILVYPTVSNQWNTYRQSKLISSYEEVISDMTPEDFTKEWEAARAFDAALTQNNLYGDVFGEDKEELQNTEYWKVLNVNKDGVMGYLSIPKINIKVAIYHGTGDDVLQTGVGHLNGTKLPIGGESTHSVLAAHRGLPSARLFTDIDQLKRGDLFYIHVLDDTLAYEVDQILTMIDKDDRETLDGAMAIEEGQDYVTLFTCTPYGVNSHRLLVRGHRVPYTGEEEIESTPVQSMLKAVQNYYMLYLILGLSVTLLVILLMKFLFKPRKKNKKS</sequence>
<evidence type="ECO:0000256" key="1">
    <source>
        <dbReference type="ARBA" id="ARBA00022801"/>
    </source>
</evidence>
<keyword evidence="4" id="KW-1185">Reference proteome</keyword>
<accession>A0ABQ0C2K2</accession>
<gene>
    <name evidence="3" type="ORF">K340107D12_56530</name>
</gene>
<dbReference type="EMBL" id="BAABZQ010000001">
    <property type="protein sequence ID" value="GAA6502837.1"/>
    <property type="molecule type" value="Genomic_DNA"/>
</dbReference>
<reference evidence="3 4" key="1">
    <citation type="submission" date="2024-04" db="EMBL/GenBank/DDBJ databases">
        <title>Defined microbial consortia suppress multidrug-resistant proinflammatory Enterobacteriaceae via ecological control.</title>
        <authorList>
            <person name="Furuichi M."/>
            <person name="Kawaguchi T."/>
            <person name="Pust M."/>
            <person name="Yasuma K."/>
            <person name="Plichta D."/>
            <person name="Hasegawa N."/>
            <person name="Ohya T."/>
            <person name="Bhattarai S."/>
            <person name="Sasajima S."/>
            <person name="Aoto Y."/>
            <person name="Tuganbaev T."/>
            <person name="Yaginuma M."/>
            <person name="Ueda M."/>
            <person name="Okahashi N."/>
            <person name="Amafuji K."/>
            <person name="Kiridooshi Y."/>
            <person name="Sugita K."/>
            <person name="Strazar M."/>
            <person name="Skelly A."/>
            <person name="Suda W."/>
            <person name="Hattori M."/>
            <person name="Nakamoto N."/>
            <person name="Caballero S."/>
            <person name="Norman J."/>
            <person name="Olle B."/>
            <person name="Tanoue T."/>
            <person name="Arita M."/>
            <person name="Bucci V."/>
            <person name="Atarashi K."/>
            <person name="Xavier R."/>
            <person name="Honda K."/>
        </authorList>
    </citation>
    <scope>NUCLEOTIDE SEQUENCE [LARGE SCALE GENOMIC DNA]</scope>
    <source>
        <strain evidence="4">k34-0107-D12</strain>
    </source>
</reference>
<keyword evidence="2" id="KW-0472">Membrane</keyword>
<evidence type="ECO:0000313" key="4">
    <source>
        <dbReference type="Proteomes" id="UP001600941"/>
    </source>
</evidence>
<dbReference type="NCBIfam" id="NF033745">
    <property type="entry name" value="class_C_sortase"/>
    <property type="match status" value="1"/>
</dbReference>
<dbReference type="SUPFAM" id="SSF63817">
    <property type="entry name" value="Sortase"/>
    <property type="match status" value="1"/>
</dbReference>
<dbReference type="InterPro" id="IPR042002">
    <property type="entry name" value="Sortase_C"/>
</dbReference>
<dbReference type="Gene3D" id="2.40.260.10">
    <property type="entry name" value="Sortase"/>
    <property type="match status" value="1"/>
</dbReference>
<proteinExistence type="predicted"/>
<evidence type="ECO:0000256" key="2">
    <source>
        <dbReference type="SAM" id="Phobius"/>
    </source>
</evidence>
<dbReference type="Pfam" id="PF04203">
    <property type="entry name" value="Sortase"/>
    <property type="match status" value="1"/>
</dbReference>
<feature type="transmembrane region" description="Helical" evidence="2">
    <location>
        <begin position="259"/>
        <end position="281"/>
    </location>
</feature>
<dbReference type="InterPro" id="IPR005754">
    <property type="entry name" value="Sortase"/>
</dbReference>
<evidence type="ECO:0000313" key="3">
    <source>
        <dbReference type="EMBL" id="GAA6502837.1"/>
    </source>
</evidence>
<dbReference type="RefSeq" id="WP_033142044.1">
    <property type="nucleotide sequence ID" value="NZ_BAABZQ010000001.1"/>
</dbReference>
<comment type="caution">
    <text evidence="3">The sequence shown here is derived from an EMBL/GenBank/DDBJ whole genome shotgun (WGS) entry which is preliminary data.</text>
</comment>
<dbReference type="InterPro" id="IPR023365">
    <property type="entry name" value="Sortase_dom-sf"/>
</dbReference>
<keyword evidence="1" id="KW-0378">Hydrolase</keyword>
<dbReference type="Proteomes" id="UP001600941">
    <property type="component" value="Unassembled WGS sequence"/>
</dbReference>
<keyword evidence="2" id="KW-0812">Transmembrane</keyword>
<protein>
    <submittedName>
        <fullName evidence="3">Class C sortase</fullName>
    </submittedName>
</protein>
<dbReference type="NCBIfam" id="TIGR01076">
    <property type="entry name" value="sortase_fam"/>
    <property type="match status" value="1"/>
</dbReference>
<organism evidence="3 4">
    <name type="scientific">Blautia parvula</name>
    <dbReference type="NCBI Taxonomy" id="2877527"/>
    <lineage>
        <taxon>Bacteria</taxon>
        <taxon>Bacillati</taxon>
        <taxon>Bacillota</taxon>
        <taxon>Clostridia</taxon>
        <taxon>Lachnospirales</taxon>
        <taxon>Lachnospiraceae</taxon>
        <taxon>Blautia</taxon>
    </lineage>
</organism>